<keyword evidence="1" id="KW-1133">Transmembrane helix</keyword>
<protein>
    <submittedName>
        <fullName evidence="2">Exopolysaccharide biosynthesis protein</fullName>
    </submittedName>
</protein>
<evidence type="ECO:0000313" key="2">
    <source>
        <dbReference type="EMBL" id="ROH86999.1"/>
    </source>
</evidence>
<feature type="transmembrane region" description="Helical" evidence="1">
    <location>
        <begin position="54"/>
        <end position="73"/>
    </location>
</feature>
<proteinExistence type="predicted"/>
<keyword evidence="3" id="KW-1185">Reference proteome</keyword>
<feature type="transmembrane region" description="Helical" evidence="1">
    <location>
        <begin position="171"/>
        <end position="198"/>
    </location>
</feature>
<dbReference type="PIRSF" id="PIRSF033239">
    <property type="entry name" value="ExoD"/>
    <property type="match status" value="1"/>
</dbReference>
<evidence type="ECO:0000313" key="3">
    <source>
        <dbReference type="Proteomes" id="UP000275137"/>
    </source>
</evidence>
<keyword evidence="1" id="KW-0812">Transmembrane</keyword>
<feature type="transmembrane region" description="Helical" evidence="1">
    <location>
        <begin position="131"/>
        <end position="151"/>
    </location>
</feature>
<sequence>MKSYDELVATLLRFAEQSKLQPLTLGEALDSLDRTAFALISLILVLPFLQPLPLGPITVLGGITFATLGWQMWRGHESPRLPQKVRAISMNEKTWSVLASVSVRIVNFCHRFTRERMVHLVDGRRGQKIGAFILMAAGLLMAIPFGVLPLNNLVPGLAVLFYAFAHMERDGLMIIIAFGWLVVTVVYFSLFFLALYYLGNEALQYFQFGN</sequence>
<dbReference type="Pfam" id="PF06055">
    <property type="entry name" value="ExoD"/>
    <property type="match status" value="1"/>
</dbReference>
<dbReference type="Proteomes" id="UP000275137">
    <property type="component" value="Unassembled WGS sequence"/>
</dbReference>
<keyword evidence="1" id="KW-0472">Membrane</keyword>
<dbReference type="PANTHER" id="PTHR41795:SF1">
    <property type="entry name" value="EXOPOLYSACCHARIDE SYNTHESIS PROTEIN"/>
    <property type="match status" value="1"/>
</dbReference>
<dbReference type="EMBL" id="RJVP01000002">
    <property type="protein sequence ID" value="ROH86999.1"/>
    <property type="molecule type" value="Genomic_DNA"/>
</dbReference>
<comment type="caution">
    <text evidence="2">The sequence shown here is derived from an EMBL/GenBank/DDBJ whole genome shotgun (WGS) entry which is preliminary data.</text>
</comment>
<accession>A0A3N0V2J3</accession>
<reference evidence="2 3" key="1">
    <citation type="submission" date="2018-10" db="EMBL/GenBank/DDBJ databases">
        <authorList>
            <person name="Chen W.-M."/>
        </authorList>
    </citation>
    <scope>NUCLEOTIDE SEQUENCE [LARGE SCALE GENOMIC DNA]</scope>
    <source>
        <strain evidence="2 3">H-5</strain>
    </source>
</reference>
<dbReference type="RefSeq" id="WP_123236806.1">
    <property type="nucleotide sequence ID" value="NZ_RJVP01000002.1"/>
</dbReference>
<name>A0A3N0V2J3_9PROT</name>
<gene>
    <name evidence="2" type="ORF">ED236_04695</name>
</gene>
<organism evidence="2 3">
    <name type="scientific">Pseudomethylobacillus aquaticus</name>
    <dbReference type="NCBI Taxonomy" id="2676064"/>
    <lineage>
        <taxon>Bacteria</taxon>
        <taxon>Pseudomonadati</taxon>
        <taxon>Pseudomonadota</taxon>
        <taxon>Betaproteobacteria</taxon>
        <taxon>Nitrosomonadales</taxon>
        <taxon>Methylophilaceae</taxon>
        <taxon>Pseudomethylobacillus</taxon>
    </lineage>
</organism>
<dbReference type="AlphaFoldDB" id="A0A3N0V2J3"/>
<dbReference type="InterPro" id="IPR010331">
    <property type="entry name" value="ExoD"/>
</dbReference>
<evidence type="ECO:0000256" key="1">
    <source>
        <dbReference type="SAM" id="Phobius"/>
    </source>
</evidence>
<dbReference type="PANTHER" id="PTHR41795">
    <property type="entry name" value="EXOPOLYSACCHARIDE SYNTHESIS PROTEIN"/>
    <property type="match status" value="1"/>
</dbReference>